<dbReference type="InterPro" id="IPR013083">
    <property type="entry name" value="Znf_RING/FYVE/PHD"/>
</dbReference>
<dbReference type="GO" id="GO:0008270">
    <property type="term" value="F:zinc ion binding"/>
    <property type="evidence" value="ECO:0007669"/>
    <property type="project" value="UniProtKB-KW"/>
</dbReference>
<dbReference type="Gene3D" id="2.60.200.20">
    <property type="match status" value="1"/>
</dbReference>
<evidence type="ECO:0000313" key="7">
    <source>
        <dbReference type="Proteomes" id="UP001162131"/>
    </source>
</evidence>
<dbReference type="SMART" id="SM00744">
    <property type="entry name" value="RINGv"/>
    <property type="match status" value="1"/>
</dbReference>
<evidence type="ECO:0000256" key="2">
    <source>
        <dbReference type="ARBA" id="ARBA00022771"/>
    </source>
</evidence>
<dbReference type="InterPro" id="IPR008984">
    <property type="entry name" value="SMAD_FHA_dom_sf"/>
</dbReference>
<organism evidence="6 7">
    <name type="scientific">Blepharisma stoltei</name>
    <dbReference type="NCBI Taxonomy" id="1481888"/>
    <lineage>
        <taxon>Eukaryota</taxon>
        <taxon>Sar</taxon>
        <taxon>Alveolata</taxon>
        <taxon>Ciliophora</taxon>
        <taxon>Postciliodesmatophora</taxon>
        <taxon>Heterotrichea</taxon>
        <taxon>Heterotrichida</taxon>
        <taxon>Blepharismidae</taxon>
        <taxon>Blepharisma</taxon>
    </lineage>
</organism>
<evidence type="ECO:0000256" key="3">
    <source>
        <dbReference type="ARBA" id="ARBA00022833"/>
    </source>
</evidence>
<dbReference type="SMART" id="SM00240">
    <property type="entry name" value="FHA"/>
    <property type="match status" value="1"/>
</dbReference>
<protein>
    <submittedName>
        <fullName evidence="6">Uncharacterized protein</fullName>
    </submittedName>
</protein>
<dbReference type="Gene3D" id="3.30.40.10">
    <property type="entry name" value="Zinc/RING finger domain, C3HC4 (zinc finger)"/>
    <property type="match status" value="1"/>
</dbReference>
<dbReference type="AlphaFoldDB" id="A0AAU9KBK0"/>
<dbReference type="Pfam" id="PF00498">
    <property type="entry name" value="FHA"/>
    <property type="match status" value="1"/>
</dbReference>
<feature type="domain" description="FHA" evidence="4">
    <location>
        <begin position="263"/>
        <end position="312"/>
    </location>
</feature>
<name>A0AAU9KBK0_9CILI</name>
<dbReference type="SUPFAM" id="SSF49879">
    <property type="entry name" value="SMAD/FHA domain"/>
    <property type="match status" value="1"/>
</dbReference>
<evidence type="ECO:0000259" key="4">
    <source>
        <dbReference type="PROSITE" id="PS50006"/>
    </source>
</evidence>
<reference evidence="6" key="1">
    <citation type="submission" date="2021-09" db="EMBL/GenBank/DDBJ databases">
        <authorList>
            <consortium name="AG Swart"/>
            <person name="Singh M."/>
            <person name="Singh A."/>
            <person name="Seah K."/>
            <person name="Emmerich C."/>
        </authorList>
    </citation>
    <scope>NUCLEOTIDE SEQUENCE</scope>
    <source>
        <strain evidence="6">ATCC30299</strain>
    </source>
</reference>
<keyword evidence="7" id="KW-1185">Reference proteome</keyword>
<dbReference type="CDD" id="cd16495">
    <property type="entry name" value="RING_CH-C4HC3_MARCH"/>
    <property type="match status" value="1"/>
</dbReference>
<keyword evidence="1" id="KW-0479">Metal-binding</keyword>
<keyword evidence="2" id="KW-0863">Zinc-finger</keyword>
<dbReference type="PROSITE" id="PS51292">
    <property type="entry name" value="ZF_RING_CH"/>
    <property type="match status" value="1"/>
</dbReference>
<comment type="caution">
    <text evidence="6">The sequence shown here is derived from an EMBL/GenBank/DDBJ whole genome shotgun (WGS) entry which is preliminary data.</text>
</comment>
<feature type="domain" description="RING-CH-type" evidence="5">
    <location>
        <begin position="140"/>
        <end position="216"/>
    </location>
</feature>
<gene>
    <name evidence="6" type="ORF">BSTOLATCC_MIC53374</name>
</gene>
<evidence type="ECO:0000259" key="5">
    <source>
        <dbReference type="PROSITE" id="PS51292"/>
    </source>
</evidence>
<dbReference type="PANTHER" id="PTHR46210">
    <property type="entry name" value="FHA DOMAIN-CONTAINING PROTEIN"/>
    <property type="match status" value="1"/>
</dbReference>
<dbReference type="InterPro" id="IPR000253">
    <property type="entry name" value="FHA_dom"/>
</dbReference>
<dbReference type="Pfam" id="PF12906">
    <property type="entry name" value="RINGv"/>
    <property type="match status" value="1"/>
</dbReference>
<dbReference type="Proteomes" id="UP001162131">
    <property type="component" value="Unassembled WGS sequence"/>
</dbReference>
<dbReference type="PANTHER" id="PTHR46210:SF1">
    <property type="entry name" value="FHA DOMAIN-CONTAINING PROTEIN"/>
    <property type="match status" value="1"/>
</dbReference>
<dbReference type="InterPro" id="IPR011016">
    <property type="entry name" value="Znf_RING-CH"/>
</dbReference>
<proteinExistence type="predicted"/>
<dbReference type="EMBL" id="CAJZBQ010000053">
    <property type="protein sequence ID" value="CAG9331299.1"/>
    <property type="molecule type" value="Genomic_DNA"/>
</dbReference>
<sequence>MRETHGLFDYESKSVKKAYMKLDNSTSVYRTAHFCYSWDMANMDDFKEGSEPLLNVKKYKDSFQISQISNSSNDKMWQVVKFMKAGGVKGYALKQGDWIKLGRARFHIKQIQLANINQADLSLLPKDYDPDSETSELPEEANTESLPCRICLSETTSHEDPLIAPCKCAGTMKFVHVNCLKEWLKNRIATRESSKAVSYYWKDFSCELCKSKLPFSIQIDNHKYELIGFSHPTKPFIALEDFRPDLRQSNGIHIISLESGESADIGRGHECDVKLADISVSRHHSKIKLINNQFYIEDQNSKFGTLLQIKEVLNLDVGQDIAIQVNRTLFQLDVKEPISCFSIFNKCRKNRVCPRVDEMSHLTRDGDNGDELCADRAKRYPRTMVFVNEGSFRLDEEINSSNVLGTPRFHLAHYEEEKESSEQRSFDV</sequence>
<dbReference type="PROSITE" id="PS50006">
    <property type="entry name" value="FHA_DOMAIN"/>
    <property type="match status" value="1"/>
</dbReference>
<dbReference type="CDD" id="cd00060">
    <property type="entry name" value="FHA"/>
    <property type="match status" value="1"/>
</dbReference>
<evidence type="ECO:0000256" key="1">
    <source>
        <dbReference type="ARBA" id="ARBA00022723"/>
    </source>
</evidence>
<keyword evidence="3" id="KW-0862">Zinc</keyword>
<accession>A0AAU9KBK0</accession>
<evidence type="ECO:0000313" key="6">
    <source>
        <dbReference type="EMBL" id="CAG9331299.1"/>
    </source>
</evidence>
<dbReference type="SUPFAM" id="SSF57850">
    <property type="entry name" value="RING/U-box"/>
    <property type="match status" value="1"/>
</dbReference>